<dbReference type="GO" id="GO:0005737">
    <property type="term" value="C:cytoplasm"/>
    <property type="evidence" value="ECO:0007669"/>
    <property type="project" value="UniProtKB-SubCell"/>
</dbReference>
<keyword evidence="8 12" id="KW-0479">Metal-binding</keyword>
<feature type="binding site" evidence="12">
    <location>
        <position position="21"/>
    </location>
    <ligand>
        <name>a divalent metal cation</name>
        <dbReference type="ChEBI" id="CHEBI:60240"/>
    </ligand>
</feature>
<dbReference type="AlphaFoldDB" id="A0A410P6Y6"/>
<evidence type="ECO:0000256" key="9">
    <source>
        <dbReference type="ARBA" id="ARBA00022759"/>
    </source>
</evidence>
<keyword evidence="9 12" id="KW-0255">Endonuclease</keyword>
<dbReference type="CDD" id="cd07182">
    <property type="entry name" value="RNase_HII_bacteria_HII_like"/>
    <property type="match status" value="1"/>
</dbReference>
<dbReference type="InterPro" id="IPR001352">
    <property type="entry name" value="RNase_HII/HIII"/>
</dbReference>
<dbReference type="InterPro" id="IPR022898">
    <property type="entry name" value="RNase_HII"/>
</dbReference>
<keyword evidence="16" id="KW-1185">Reference proteome</keyword>
<dbReference type="Pfam" id="PF01351">
    <property type="entry name" value="RNase_HII"/>
    <property type="match status" value="1"/>
</dbReference>
<dbReference type="Proteomes" id="UP000287243">
    <property type="component" value="Chromosome"/>
</dbReference>
<keyword evidence="7 12" id="KW-0540">Nuclease</keyword>
<evidence type="ECO:0000256" key="1">
    <source>
        <dbReference type="ARBA" id="ARBA00000077"/>
    </source>
</evidence>
<dbReference type="GO" id="GO:0003723">
    <property type="term" value="F:RNA binding"/>
    <property type="evidence" value="ECO:0007669"/>
    <property type="project" value="UniProtKB-UniRule"/>
</dbReference>
<comment type="cofactor">
    <cofactor evidence="12">
        <name>Mn(2+)</name>
        <dbReference type="ChEBI" id="CHEBI:29035"/>
    </cofactor>
    <cofactor evidence="12">
        <name>Mg(2+)</name>
        <dbReference type="ChEBI" id="CHEBI:18420"/>
    </cofactor>
    <text evidence="12">Manganese or magnesium. Binds 1 divalent metal ion per monomer in the absence of substrate. May bind a second metal ion after substrate binding.</text>
</comment>
<dbReference type="InterPro" id="IPR036397">
    <property type="entry name" value="RNaseH_sf"/>
</dbReference>
<keyword evidence="11" id="KW-0464">Manganese</keyword>
<evidence type="ECO:0000256" key="10">
    <source>
        <dbReference type="ARBA" id="ARBA00022801"/>
    </source>
</evidence>
<sequence>MLYHERRAKKDGYSIIVGVDEAGRGPLAGPVVAAAVILKTHAFLSRIDDSKKLTARQRDEAFAEIVVKSSYGVGIMNEGVIDSVNIAAAAHLAVDEAVARLIERFRTPPRQRSVILLLDGRLRSHLSYDAKEIVGGDGLSLSIAAASIVAKVVRDRIMGIYDRIYPQYGFSRHKGYGTVEHLDRMSACGLSPLHRRTFCHRILFPS</sequence>
<dbReference type="PANTHER" id="PTHR10954">
    <property type="entry name" value="RIBONUCLEASE H2 SUBUNIT A"/>
    <property type="match status" value="1"/>
</dbReference>
<gene>
    <name evidence="15" type="ORF">BU251_01255</name>
</gene>
<dbReference type="KEGG" id="vai:BU251_01255"/>
<evidence type="ECO:0000313" key="16">
    <source>
        <dbReference type="Proteomes" id="UP000287243"/>
    </source>
</evidence>
<evidence type="ECO:0000256" key="8">
    <source>
        <dbReference type="ARBA" id="ARBA00022723"/>
    </source>
</evidence>
<dbReference type="GO" id="GO:0006298">
    <property type="term" value="P:mismatch repair"/>
    <property type="evidence" value="ECO:0007669"/>
    <property type="project" value="TreeGrafter"/>
</dbReference>
<feature type="domain" description="RNase H type-2" evidence="14">
    <location>
        <begin position="14"/>
        <end position="206"/>
    </location>
</feature>
<dbReference type="NCBIfam" id="NF000595">
    <property type="entry name" value="PRK00015.1-3"/>
    <property type="match status" value="1"/>
</dbReference>
<evidence type="ECO:0000256" key="2">
    <source>
        <dbReference type="ARBA" id="ARBA00001946"/>
    </source>
</evidence>
<dbReference type="Gene3D" id="3.30.420.10">
    <property type="entry name" value="Ribonuclease H-like superfamily/Ribonuclease H"/>
    <property type="match status" value="1"/>
</dbReference>
<feature type="binding site" evidence="12">
    <location>
        <position position="119"/>
    </location>
    <ligand>
        <name>a divalent metal cation</name>
        <dbReference type="ChEBI" id="CHEBI:60240"/>
    </ligand>
</feature>
<feature type="binding site" evidence="12">
    <location>
        <position position="20"/>
    </location>
    <ligand>
        <name>a divalent metal cation</name>
        <dbReference type="ChEBI" id="CHEBI:60240"/>
    </ligand>
</feature>
<dbReference type="PROSITE" id="PS51975">
    <property type="entry name" value="RNASE_H_2"/>
    <property type="match status" value="1"/>
</dbReference>
<accession>A0A410P6Y6</accession>
<dbReference type="GO" id="GO:0004523">
    <property type="term" value="F:RNA-DNA hybrid ribonuclease activity"/>
    <property type="evidence" value="ECO:0007669"/>
    <property type="project" value="UniProtKB-UniRule"/>
</dbReference>
<name>A0A410P6Y6_VELA1</name>
<dbReference type="EMBL" id="CP019384">
    <property type="protein sequence ID" value="QAT17976.1"/>
    <property type="molecule type" value="Genomic_DNA"/>
</dbReference>
<dbReference type="OrthoDB" id="9803420at2"/>
<evidence type="ECO:0000256" key="6">
    <source>
        <dbReference type="ARBA" id="ARBA00022490"/>
    </source>
</evidence>
<organism evidence="15 16">
    <name type="scientific">Velamenicoccus archaeovorus</name>
    <dbReference type="NCBI Taxonomy" id="1930593"/>
    <lineage>
        <taxon>Bacteria</taxon>
        <taxon>Pseudomonadati</taxon>
        <taxon>Candidatus Omnitrophota</taxon>
        <taxon>Candidatus Velamenicoccus</taxon>
    </lineage>
</organism>
<evidence type="ECO:0000256" key="4">
    <source>
        <dbReference type="ARBA" id="ARBA00004496"/>
    </source>
</evidence>
<evidence type="ECO:0000256" key="7">
    <source>
        <dbReference type="ARBA" id="ARBA00022722"/>
    </source>
</evidence>
<keyword evidence="6" id="KW-0963">Cytoplasm</keyword>
<protein>
    <recommendedName>
        <fullName evidence="13">Ribonuclease</fullName>
        <ecNumber evidence="13">3.1.26.4</ecNumber>
    </recommendedName>
</protein>
<dbReference type="InterPro" id="IPR024567">
    <property type="entry name" value="RNase_HII/HIII_dom"/>
</dbReference>
<keyword evidence="10 12" id="KW-0378">Hydrolase</keyword>
<reference evidence="15 16" key="1">
    <citation type="submission" date="2017-01" db="EMBL/GenBank/DDBJ databases">
        <title>First insights into the biology of 'candidatus Vampirococcus archaeovorus'.</title>
        <authorList>
            <person name="Kizina J."/>
            <person name="Jordan S."/>
            <person name="Stueber K."/>
            <person name="Reinhardt R."/>
            <person name="Harder J."/>
        </authorList>
    </citation>
    <scope>NUCLEOTIDE SEQUENCE [LARGE SCALE GENOMIC DNA]</scope>
    <source>
        <strain evidence="15 16">LiM</strain>
    </source>
</reference>
<dbReference type="SUPFAM" id="SSF53098">
    <property type="entry name" value="Ribonuclease H-like"/>
    <property type="match status" value="1"/>
</dbReference>
<comment type="catalytic activity">
    <reaction evidence="1 12 13">
        <text>Endonucleolytic cleavage to 5'-phosphomonoester.</text>
        <dbReference type="EC" id="3.1.26.4"/>
    </reaction>
</comment>
<comment type="similarity">
    <text evidence="5 13">Belongs to the RNase HII family.</text>
</comment>
<comment type="subcellular location">
    <subcellularLocation>
        <location evidence="4">Cytoplasm</location>
    </subcellularLocation>
</comment>
<dbReference type="GO" id="GO:0043137">
    <property type="term" value="P:DNA replication, removal of RNA primer"/>
    <property type="evidence" value="ECO:0007669"/>
    <property type="project" value="TreeGrafter"/>
</dbReference>
<dbReference type="PANTHER" id="PTHR10954:SF18">
    <property type="entry name" value="RIBONUCLEASE HII"/>
    <property type="match status" value="1"/>
</dbReference>
<dbReference type="InterPro" id="IPR012337">
    <property type="entry name" value="RNaseH-like_sf"/>
</dbReference>
<evidence type="ECO:0000256" key="3">
    <source>
        <dbReference type="ARBA" id="ARBA00004065"/>
    </source>
</evidence>
<evidence type="ECO:0000256" key="11">
    <source>
        <dbReference type="ARBA" id="ARBA00023211"/>
    </source>
</evidence>
<comment type="cofactor">
    <cofactor evidence="2">
        <name>Mg(2+)</name>
        <dbReference type="ChEBI" id="CHEBI:18420"/>
    </cofactor>
</comment>
<evidence type="ECO:0000313" key="15">
    <source>
        <dbReference type="EMBL" id="QAT17976.1"/>
    </source>
</evidence>
<comment type="function">
    <text evidence="3 13">Endonuclease that specifically degrades the RNA of RNA-DNA hybrids.</text>
</comment>
<dbReference type="GO" id="GO:0046872">
    <property type="term" value="F:metal ion binding"/>
    <property type="evidence" value="ECO:0007669"/>
    <property type="project" value="UniProtKB-KW"/>
</dbReference>
<dbReference type="EC" id="3.1.26.4" evidence="13"/>
<evidence type="ECO:0000259" key="14">
    <source>
        <dbReference type="PROSITE" id="PS51975"/>
    </source>
</evidence>
<evidence type="ECO:0000256" key="12">
    <source>
        <dbReference type="PROSITE-ProRule" id="PRU01319"/>
    </source>
</evidence>
<evidence type="ECO:0000256" key="13">
    <source>
        <dbReference type="RuleBase" id="RU003515"/>
    </source>
</evidence>
<proteinExistence type="inferred from homology"/>
<dbReference type="GO" id="GO:0032299">
    <property type="term" value="C:ribonuclease H2 complex"/>
    <property type="evidence" value="ECO:0007669"/>
    <property type="project" value="TreeGrafter"/>
</dbReference>
<evidence type="ECO:0000256" key="5">
    <source>
        <dbReference type="ARBA" id="ARBA00007383"/>
    </source>
</evidence>